<dbReference type="InterPro" id="IPR007374">
    <property type="entry name" value="ASCH_domain"/>
</dbReference>
<dbReference type="PANTHER" id="PTHR39203:SF1">
    <property type="entry name" value="CYTOPLASMIC PROTEIN"/>
    <property type="match status" value="1"/>
</dbReference>
<dbReference type="OrthoDB" id="9807542at2"/>
<evidence type="ECO:0000313" key="1">
    <source>
        <dbReference type="EMBL" id="ASO19150.1"/>
    </source>
</evidence>
<dbReference type="Proteomes" id="UP000204221">
    <property type="component" value="Chromosome"/>
</dbReference>
<keyword evidence="2" id="KW-1185">Reference proteome</keyword>
<dbReference type="SMART" id="SM01022">
    <property type="entry name" value="ASCH"/>
    <property type="match status" value="1"/>
</dbReference>
<sequence length="142" mass="15705">MSEVDLPHAEFAFPGPLRDRLVAAIQDGRKTTTTALLVEFEHADEPLPRPGDRELLIDSAGAPAGVIELLEVRCLRLADVDLAHAVDEGEGHASVADWRTDHEEFWQGADLRAHLGDPEFTVDDDTMVVAQRFRFLPTRPNA</sequence>
<dbReference type="SUPFAM" id="SSF88697">
    <property type="entry name" value="PUA domain-like"/>
    <property type="match status" value="1"/>
</dbReference>
<dbReference type="RefSeq" id="WP_093940707.1">
    <property type="nucleotide sequence ID" value="NZ_CP022521.1"/>
</dbReference>
<dbReference type="Pfam" id="PF04266">
    <property type="entry name" value="ASCH"/>
    <property type="match status" value="1"/>
</dbReference>
<dbReference type="Gene3D" id="3.10.400.10">
    <property type="entry name" value="Sulfate adenylyltransferase"/>
    <property type="match status" value="1"/>
</dbReference>
<name>A0A221W062_9PSEU</name>
<protein>
    <submittedName>
        <fullName evidence="1">ASCH domain protein</fullName>
    </submittedName>
</protein>
<organism evidence="1 2">
    <name type="scientific">Actinoalloteichus hoggarensis</name>
    <dbReference type="NCBI Taxonomy" id="1470176"/>
    <lineage>
        <taxon>Bacteria</taxon>
        <taxon>Bacillati</taxon>
        <taxon>Actinomycetota</taxon>
        <taxon>Actinomycetes</taxon>
        <taxon>Pseudonocardiales</taxon>
        <taxon>Pseudonocardiaceae</taxon>
        <taxon>Actinoalloteichus</taxon>
    </lineage>
</organism>
<dbReference type="EMBL" id="CP022521">
    <property type="protein sequence ID" value="ASO19150.1"/>
    <property type="molecule type" value="Genomic_DNA"/>
</dbReference>
<dbReference type="KEGG" id="ahg:AHOG_07515"/>
<reference evidence="1 2" key="1">
    <citation type="submission" date="2017-07" db="EMBL/GenBank/DDBJ databases">
        <title>Complete genome sequence of Actinoalloteichus hoggarensis DSM 45943, type strain of Actinoalloteichus hoggarensis.</title>
        <authorList>
            <person name="Ruckert C."/>
            <person name="Nouioui I."/>
            <person name="Willmese J."/>
            <person name="van Wezel G."/>
            <person name="Klenk H.-P."/>
            <person name="Kalinowski J."/>
            <person name="Zotchev S.B."/>
        </authorList>
    </citation>
    <scope>NUCLEOTIDE SEQUENCE [LARGE SCALE GENOMIC DNA]</scope>
    <source>
        <strain evidence="1 2">DSM 45943</strain>
    </source>
</reference>
<proteinExistence type="predicted"/>
<dbReference type="InterPro" id="IPR009326">
    <property type="entry name" value="DUF984"/>
</dbReference>
<dbReference type="InterPro" id="IPR015947">
    <property type="entry name" value="PUA-like_sf"/>
</dbReference>
<dbReference type="PIRSF" id="PIRSF021320">
    <property type="entry name" value="DUF984"/>
    <property type="match status" value="1"/>
</dbReference>
<gene>
    <name evidence="1" type="ORF">AHOG_07515</name>
</gene>
<dbReference type="PANTHER" id="PTHR39203">
    <property type="entry name" value="CYTOPLASMIC PROTEIN-RELATED"/>
    <property type="match status" value="1"/>
</dbReference>
<accession>A0A221W062</accession>
<dbReference type="AlphaFoldDB" id="A0A221W062"/>
<evidence type="ECO:0000313" key="2">
    <source>
        <dbReference type="Proteomes" id="UP000204221"/>
    </source>
</evidence>